<dbReference type="Proteomes" id="UP000284109">
    <property type="component" value="Unassembled WGS sequence"/>
</dbReference>
<name>A0A347SQA0_9LACO</name>
<evidence type="ECO:0000256" key="3">
    <source>
        <dbReference type="ARBA" id="ARBA00022989"/>
    </source>
</evidence>
<dbReference type="OrthoDB" id="1809613at2"/>
<dbReference type="EMBL" id="QOCR01000001">
    <property type="protein sequence ID" value="RHW51787.1"/>
    <property type="molecule type" value="Genomic_DNA"/>
</dbReference>
<evidence type="ECO:0000313" key="5">
    <source>
        <dbReference type="EMBL" id="RHW51787.1"/>
    </source>
</evidence>
<gene>
    <name evidence="5" type="ORF">DS831_00160</name>
</gene>
<proteinExistence type="predicted"/>
<evidence type="ECO:0000256" key="4">
    <source>
        <dbReference type="ARBA" id="ARBA00023136"/>
    </source>
</evidence>
<keyword evidence="6" id="KW-1185">Reference proteome</keyword>
<comment type="subcellular location">
    <subcellularLocation>
        <location evidence="1">Membrane</location>
        <topology evidence="1">Multi-pass membrane protein</topology>
    </subcellularLocation>
</comment>
<keyword evidence="3" id="KW-1133">Transmembrane helix</keyword>
<dbReference type="PANTHER" id="PTHR37306">
    <property type="entry name" value="COLICIN V PRODUCTION PROTEIN"/>
    <property type="match status" value="1"/>
</dbReference>
<dbReference type="AlphaFoldDB" id="A0A347SQA0"/>
<evidence type="ECO:0000256" key="2">
    <source>
        <dbReference type="ARBA" id="ARBA00022692"/>
    </source>
</evidence>
<dbReference type="Pfam" id="PF02674">
    <property type="entry name" value="Colicin_V"/>
    <property type="match status" value="1"/>
</dbReference>
<keyword evidence="4" id="KW-0472">Membrane</keyword>
<dbReference type="PANTHER" id="PTHR37306:SF1">
    <property type="entry name" value="COLICIN V PRODUCTION PROTEIN"/>
    <property type="match status" value="1"/>
</dbReference>
<protein>
    <submittedName>
        <fullName evidence="5">CvpA family protein</fullName>
    </submittedName>
</protein>
<dbReference type="GO" id="GO:0016020">
    <property type="term" value="C:membrane"/>
    <property type="evidence" value="ECO:0007669"/>
    <property type="project" value="UniProtKB-SubCell"/>
</dbReference>
<dbReference type="InterPro" id="IPR003825">
    <property type="entry name" value="Colicin-V_CvpA"/>
</dbReference>
<evidence type="ECO:0000313" key="6">
    <source>
        <dbReference type="Proteomes" id="UP000284109"/>
    </source>
</evidence>
<dbReference type="RefSeq" id="WP_118899267.1">
    <property type="nucleotide sequence ID" value="NZ_CP031513.1"/>
</dbReference>
<reference evidence="5 6" key="1">
    <citation type="submission" date="2018-07" db="EMBL/GenBank/DDBJ databases">
        <title>Genome sequences of six Lactobacillus spp. isolated from bumble bee guts.</title>
        <authorList>
            <person name="Motta E.V.S."/>
            <person name="Moran N.A."/>
        </authorList>
    </citation>
    <scope>NUCLEOTIDE SEQUENCE [LARGE SCALE GENOMIC DNA]</scope>
    <source>
        <strain evidence="5 6">BI-1.1</strain>
    </source>
</reference>
<evidence type="ECO:0000256" key="1">
    <source>
        <dbReference type="ARBA" id="ARBA00004141"/>
    </source>
</evidence>
<accession>A0A347SQA0</accession>
<sequence length="180" mass="20174">MVSGLIILILAYGVYVGVRRGLVLQAIYTIGYTISFILAYLSCRWLGPKLDLIVPYPSASPHSYFAFFSQKVSLSLDRSFYCGIAFLLVLFGGWIITRIIGAYLYDLTFYPLEADLNRVSSALLSFVCNYVAIFVVLYVLALVPIYGLQKALNHSWLASIMIRYSAFLTHSFTQLLLAVP</sequence>
<organism evidence="5 6">
    <name type="scientific">Bombilactobacillus bombi</name>
    <dbReference type="NCBI Taxonomy" id="1303590"/>
    <lineage>
        <taxon>Bacteria</taxon>
        <taxon>Bacillati</taxon>
        <taxon>Bacillota</taxon>
        <taxon>Bacilli</taxon>
        <taxon>Lactobacillales</taxon>
        <taxon>Lactobacillaceae</taxon>
        <taxon>Bombilactobacillus</taxon>
    </lineage>
</organism>
<dbReference type="KEGG" id="lbm:DS830_01215"/>
<comment type="caution">
    <text evidence="5">The sequence shown here is derived from an EMBL/GenBank/DDBJ whole genome shotgun (WGS) entry which is preliminary data.</text>
</comment>
<dbReference type="GO" id="GO:0009403">
    <property type="term" value="P:toxin biosynthetic process"/>
    <property type="evidence" value="ECO:0007669"/>
    <property type="project" value="InterPro"/>
</dbReference>
<keyword evidence="2" id="KW-0812">Transmembrane</keyword>